<feature type="compositionally biased region" description="Basic and acidic residues" evidence="1">
    <location>
        <begin position="1"/>
        <end position="19"/>
    </location>
</feature>
<evidence type="ECO:0000256" key="1">
    <source>
        <dbReference type="SAM" id="MobiDB-lite"/>
    </source>
</evidence>
<comment type="caution">
    <text evidence="2">The sequence shown here is derived from an EMBL/GenBank/DDBJ whole genome shotgun (WGS) entry which is preliminary data.</text>
</comment>
<proteinExistence type="predicted"/>
<reference evidence="2" key="1">
    <citation type="journal article" date="2014" name="Int. J. Syst. Evol. Microbiol.">
        <title>Complete genome sequence of Corynebacterium casei LMG S-19264T (=DSM 44701T), isolated from a smear-ripened cheese.</title>
        <authorList>
            <consortium name="US DOE Joint Genome Institute (JGI-PGF)"/>
            <person name="Walter F."/>
            <person name="Albersmeier A."/>
            <person name="Kalinowski J."/>
            <person name="Ruckert C."/>
        </authorList>
    </citation>
    <scope>NUCLEOTIDE SEQUENCE</scope>
    <source>
        <strain evidence="2">CGMCC 1.15082</strain>
    </source>
</reference>
<evidence type="ECO:0000313" key="2">
    <source>
        <dbReference type="EMBL" id="GGA94596.1"/>
    </source>
</evidence>
<name>A0A916SDD1_9HYPH</name>
<dbReference type="AlphaFoldDB" id="A0A916SDD1"/>
<accession>A0A916SDD1</accession>
<evidence type="ECO:0000313" key="3">
    <source>
        <dbReference type="Proteomes" id="UP000646478"/>
    </source>
</evidence>
<dbReference type="EMBL" id="BMHH01000008">
    <property type="protein sequence ID" value="GGA94596.1"/>
    <property type="molecule type" value="Genomic_DNA"/>
</dbReference>
<feature type="region of interest" description="Disordered" evidence="1">
    <location>
        <begin position="1"/>
        <end position="53"/>
    </location>
</feature>
<keyword evidence="3" id="KW-1185">Reference proteome</keyword>
<sequence length="53" mass="6276">MIAEQHGERVRKPQVETRRPHPGIQPEDTGERLRRDAIGERKAMDPARQEFIW</sequence>
<feature type="compositionally biased region" description="Basic and acidic residues" evidence="1">
    <location>
        <begin position="29"/>
        <end position="53"/>
    </location>
</feature>
<organism evidence="2 3">
    <name type="scientific">Brucella endophytica</name>
    <dbReference type="NCBI Taxonomy" id="1963359"/>
    <lineage>
        <taxon>Bacteria</taxon>
        <taxon>Pseudomonadati</taxon>
        <taxon>Pseudomonadota</taxon>
        <taxon>Alphaproteobacteria</taxon>
        <taxon>Hyphomicrobiales</taxon>
        <taxon>Brucellaceae</taxon>
        <taxon>Brucella/Ochrobactrum group</taxon>
        <taxon>Brucella</taxon>
    </lineage>
</organism>
<dbReference type="Proteomes" id="UP000646478">
    <property type="component" value="Unassembled WGS sequence"/>
</dbReference>
<protein>
    <submittedName>
        <fullName evidence="2">Uncharacterized protein</fullName>
    </submittedName>
</protein>
<reference evidence="2" key="2">
    <citation type="submission" date="2020-09" db="EMBL/GenBank/DDBJ databases">
        <authorList>
            <person name="Sun Q."/>
            <person name="Zhou Y."/>
        </authorList>
    </citation>
    <scope>NUCLEOTIDE SEQUENCE</scope>
    <source>
        <strain evidence="2">CGMCC 1.15082</strain>
    </source>
</reference>
<gene>
    <name evidence="2" type="ORF">GCM10011491_23610</name>
</gene>